<protein>
    <submittedName>
        <fullName evidence="1">Uncharacterized protein</fullName>
    </submittedName>
</protein>
<name>A0AAD7WI69_9TELE</name>
<accession>A0AAD7WI69</accession>
<gene>
    <name evidence="1" type="ORF">AAFF_G00012820</name>
</gene>
<reference evidence="1" key="1">
    <citation type="journal article" date="2023" name="Science">
        <title>Genome structures resolve the early diversification of teleost fishes.</title>
        <authorList>
            <person name="Parey E."/>
            <person name="Louis A."/>
            <person name="Montfort J."/>
            <person name="Bouchez O."/>
            <person name="Roques C."/>
            <person name="Iampietro C."/>
            <person name="Lluch J."/>
            <person name="Castinel A."/>
            <person name="Donnadieu C."/>
            <person name="Desvignes T."/>
            <person name="Floi Bucao C."/>
            <person name="Jouanno E."/>
            <person name="Wen M."/>
            <person name="Mejri S."/>
            <person name="Dirks R."/>
            <person name="Jansen H."/>
            <person name="Henkel C."/>
            <person name="Chen W.J."/>
            <person name="Zahm M."/>
            <person name="Cabau C."/>
            <person name="Klopp C."/>
            <person name="Thompson A.W."/>
            <person name="Robinson-Rechavi M."/>
            <person name="Braasch I."/>
            <person name="Lecointre G."/>
            <person name="Bobe J."/>
            <person name="Postlethwait J.H."/>
            <person name="Berthelot C."/>
            <person name="Roest Crollius H."/>
            <person name="Guiguen Y."/>
        </authorList>
    </citation>
    <scope>NUCLEOTIDE SEQUENCE</scope>
    <source>
        <strain evidence="1">NC1722</strain>
    </source>
</reference>
<sequence length="112" mass="12241">MRPPLQSAGPLFVRGIGEITNDDDECKRAISISDNGLEWAVEWSRVARRRTVTSIYGIQFGGGGGVSRNTAAPTINQSIRVCQIVYRCAGMTINQNEEQRQRCFFSGGGGCK</sequence>
<dbReference type="AlphaFoldDB" id="A0AAD7WI69"/>
<evidence type="ECO:0000313" key="2">
    <source>
        <dbReference type="Proteomes" id="UP001221898"/>
    </source>
</evidence>
<keyword evidence="2" id="KW-1185">Reference proteome</keyword>
<dbReference type="EMBL" id="JAINUG010000102">
    <property type="protein sequence ID" value="KAJ8396959.1"/>
    <property type="molecule type" value="Genomic_DNA"/>
</dbReference>
<evidence type="ECO:0000313" key="1">
    <source>
        <dbReference type="EMBL" id="KAJ8396959.1"/>
    </source>
</evidence>
<comment type="caution">
    <text evidence="1">The sequence shown here is derived from an EMBL/GenBank/DDBJ whole genome shotgun (WGS) entry which is preliminary data.</text>
</comment>
<proteinExistence type="predicted"/>
<dbReference type="Proteomes" id="UP001221898">
    <property type="component" value="Unassembled WGS sequence"/>
</dbReference>
<organism evidence="1 2">
    <name type="scientific">Aldrovandia affinis</name>
    <dbReference type="NCBI Taxonomy" id="143900"/>
    <lineage>
        <taxon>Eukaryota</taxon>
        <taxon>Metazoa</taxon>
        <taxon>Chordata</taxon>
        <taxon>Craniata</taxon>
        <taxon>Vertebrata</taxon>
        <taxon>Euteleostomi</taxon>
        <taxon>Actinopterygii</taxon>
        <taxon>Neopterygii</taxon>
        <taxon>Teleostei</taxon>
        <taxon>Notacanthiformes</taxon>
        <taxon>Halosauridae</taxon>
        <taxon>Aldrovandia</taxon>
    </lineage>
</organism>